<reference evidence="1 2" key="1">
    <citation type="journal article" date="2022" name="G3 (Bethesda)">
        <title>Whole-genome sequence and methylome profiling of the almond [Prunus dulcis (Mill.) D.A. Webb] cultivar 'Nonpareil'.</title>
        <authorList>
            <person name="D'Amico-Willman K.M."/>
            <person name="Ouma W.Z."/>
            <person name="Meulia T."/>
            <person name="Sideli G.M."/>
            <person name="Gradziel T.M."/>
            <person name="Fresnedo-Ramirez J."/>
        </authorList>
    </citation>
    <scope>NUCLEOTIDE SEQUENCE [LARGE SCALE GENOMIC DNA]</scope>
    <source>
        <strain evidence="1">Clone GOH B32 T37-40</strain>
    </source>
</reference>
<organism evidence="1 2">
    <name type="scientific">Prunus dulcis</name>
    <name type="common">Almond</name>
    <name type="synonym">Amygdalus dulcis</name>
    <dbReference type="NCBI Taxonomy" id="3755"/>
    <lineage>
        <taxon>Eukaryota</taxon>
        <taxon>Viridiplantae</taxon>
        <taxon>Streptophyta</taxon>
        <taxon>Embryophyta</taxon>
        <taxon>Tracheophyta</taxon>
        <taxon>Spermatophyta</taxon>
        <taxon>Magnoliopsida</taxon>
        <taxon>eudicotyledons</taxon>
        <taxon>Gunneridae</taxon>
        <taxon>Pentapetalae</taxon>
        <taxon>rosids</taxon>
        <taxon>fabids</taxon>
        <taxon>Rosales</taxon>
        <taxon>Rosaceae</taxon>
        <taxon>Amygdaloideae</taxon>
        <taxon>Amygdaleae</taxon>
        <taxon>Prunus</taxon>
    </lineage>
</organism>
<comment type="caution">
    <text evidence="1">The sequence shown here is derived from an EMBL/GenBank/DDBJ whole genome shotgun (WGS) entry which is preliminary data.</text>
</comment>
<dbReference type="EMBL" id="JAJFAZ020000004">
    <property type="protein sequence ID" value="KAI5335494.1"/>
    <property type="molecule type" value="Genomic_DNA"/>
</dbReference>
<accession>A0AAD4W3N0</accession>
<gene>
    <name evidence="1" type="ORF">L3X38_025627</name>
</gene>
<evidence type="ECO:0000313" key="1">
    <source>
        <dbReference type="EMBL" id="KAI5335494.1"/>
    </source>
</evidence>
<dbReference type="AlphaFoldDB" id="A0AAD4W3N0"/>
<name>A0AAD4W3N0_PRUDU</name>
<proteinExistence type="predicted"/>
<keyword evidence="2" id="KW-1185">Reference proteome</keyword>
<sequence length="82" mass="9273">MVWDVQELNLPHIPDLEDETYLELLDLDALFAESIASVALVVITEPQKFDSTVINLSFDDENEYPEPVIPPVEIIDISSDDE</sequence>
<dbReference type="Proteomes" id="UP001054821">
    <property type="component" value="Chromosome 4"/>
</dbReference>
<protein>
    <submittedName>
        <fullName evidence="1">Uncharacterized protein</fullName>
    </submittedName>
</protein>
<evidence type="ECO:0000313" key="2">
    <source>
        <dbReference type="Proteomes" id="UP001054821"/>
    </source>
</evidence>